<comment type="similarity">
    <text evidence="1">Belongs to the leucine-binding protein family.</text>
</comment>
<evidence type="ECO:0000256" key="3">
    <source>
        <dbReference type="SAM" id="MobiDB-lite"/>
    </source>
</evidence>
<evidence type="ECO:0000256" key="2">
    <source>
        <dbReference type="ARBA" id="ARBA00022729"/>
    </source>
</evidence>
<dbReference type="Gene3D" id="3.10.350.10">
    <property type="entry name" value="LysM domain"/>
    <property type="match status" value="3"/>
</dbReference>
<reference evidence="5 6" key="1">
    <citation type="submission" date="2018-07" db="EMBL/GenBank/DDBJ databases">
        <title>Genomic Encyclopedia of Type Strains, Phase IV (KMG-IV): sequencing the most valuable type-strain genomes for metagenomic binning, comparative biology and taxonomic classification.</title>
        <authorList>
            <person name="Goeker M."/>
        </authorList>
    </citation>
    <scope>NUCLEOTIDE SEQUENCE [LARGE SCALE GENOMIC DNA]</scope>
    <source>
        <strain evidence="5 6">DSM 101478</strain>
    </source>
</reference>
<feature type="region of interest" description="Disordered" evidence="3">
    <location>
        <begin position="134"/>
        <end position="157"/>
    </location>
</feature>
<sequence>MKYLLYIAIVGFLIVSCDAISSTTQEKYKSHKVSKGETVFSIAKQYNTTQEAIYSLNPDARDGVKENTILVIPSGDVINSSGTSSFKMHKVKRKETLFSISQLYGVSIDDIKKYNKHLYAKQVKKGEKLRIPIKNTASTTTTTTETTATSSKNTHTVQPKETKFGIARMYGITVAQLEALNPDLGEGLPVGISIHVPEEKIVSEEIDNDKYTLYEVQPKEGFYRLKVKFGLTEEEIVSLNPYAKDGLKEGMILKLPKNIEIVATENVSNVNLESSLTNKSEKNIALMLPFMLNRASVDSINNTEVLQEQRTMRIALDFYSGALMAAEFAKDKGVSVTFNVFDTEANASKVSTIISANNVNSMDAVIGPLLSNNVEKASSALNRSDVPVFSPLSNRKLRATQNVFQTLPDDEILENGMLQWIQSNSAGNNIVLISDASRRKQKEKIVAALPQAKTITPREKGFLYIGDIDKHMARGTADNWVIVETTNPVLLSNVVTLLNGMPKDYNVRLFTLDKNKAFEFDDVSNMNLARLGLTFPSVSKSYSYDEKDPFLISYKNKYGVLPNKYAVRGFDVTYDVLLRLASSEDFYKEITGEIETEYIESKFRYQPKATGYANRAMYILQYNKDLNFDVVK</sequence>
<dbReference type="Proteomes" id="UP000255317">
    <property type="component" value="Unassembled WGS sequence"/>
</dbReference>
<dbReference type="InterPro" id="IPR028082">
    <property type="entry name" value="Peripla_BP_I"/>
</dbReference>
<feature type="domain" description="LysM" evidence="4">
    <location>
        <begin position="29"/>
        <end position="72"/>
    </location>
</feature>
<gene>
    <name evidence="5" type="ORF">C8D94_103420</name>
</gene>
<feature type="domain" description="LysM" evidence="4">
    <location>
        <begin position="153"/>
        <end position="196"/>
    </location>
</feature>
<comment type="caution">
    <text evidence="5">The sequence shown here is derived from an EMBL/GenBank/DDBJ whole genome shotgun (WGS) entry which is preliminary data.</text>
</comment>
<dbReference type="Pfam" id="PF13458">
    <property type="entry name" value="Peripla_BP_6"/>
    <property type="match status" value="1"/>
</dbReference>
<evidence type="ECO:0000313" key="5">
    <source>
        <dbReference type="EMBL" id="RDK85593.1"/>
    </source>
</evidence>
<keyword evidence="2" id="KW-0732">Signal</keyword>
<dbReference type="InterPro" id="IPR018392">
    <property type="entry name" value="LysM"/>
</dbReference>
<dbReference type="RefSeq" id="WP_170134763.1">
    <property type="nucleotide sequence ID" value="NZ_QRAO01000003.1"/>
</dbReference>
<dbReference type="SUPFAM" id="SSF54106">
    <property type="entry name" value="LysM domain"/>
    <property type="match status" value="4"/>
</dbReference>
<dbReference type="InterPro" id="IPR028081">
    <property type="entry name" value="Leu-bd"/>
</dbReference>
<dbReference type="PANTHER" id="PTHR33734">
    <property type="entry name" value="LYSM DOMAIN-CONTAINING GPI-ANCHORED PROTEIN 2"/>
    <property type="match status" value="1"/>
</dbReference>
<evidence type="ECO:0000259" key="4">
    <source>
        <dbReference type="PROSITE" id="PS51782"/>
    </source>
</evidence>
<keyword evidence="6" id="KW-1185">Reference proteome</keyword>
<feature type="domain" description="LysM" evidence="4">
    <location>
        <begin position="87"/>
        <end position="131"/>
    </location>
</feature>
<feature type="compositionally biased region" description="Low complexity" evidence="3">
    <location>
        <begin position="134"/>
        <end position="156"/>
    </location>
</feature>
<dbReference type="EMBL" id="QRAO01000003">
    <property type="protein sequence ID" value="RDK85593.1"/>
    <property type="molecule type" value="Genomic_DNA"/>
</dbReference>
<evidence type="ECO:0000256" key="1">
    <source>
        <dbReference type="ARBA" id="ARBA00010062"/>
    </source>
</evidence>
<dbReference type="Gene3D" id="3.40.50.2300">
    <property type="match status" value="1"/>
</dbReference>
<name>A0A370QB41_9FLAO</name>
<dbReference type="PROSITE" id="PS51257">
    <property type="entry name" value="PROKAR_LIPOPROTEIN"/>
    <property type="match status" value="1"/>
</dbReference>
<dbReference type="SMART" id="SM00257">
    <property type="entry name" value="LysM"/>
    <property type="match status" value="4"/>
</dbReference>
<protein>
    <submittedName>
        <fullName evidence="5">Amino acid/amide ABC transporter substrate-binding protein (HAAT family)</fullName>
    </submittedName>
</protein>
<accession>A0A370QB41</accession>
<dbReference type="PROSITE" id="PS51782">
    <property type="entry name" value="LYSM"/>
    <property type="match status" value="3"/>
</dbReference>
<dbReference type="PANTHER" id="PTHR33734:SF22">
    <property type="entry name" value="MEMBRANE-BOUND LYTIC MUREIN TRANSGLYCOSYLASE D"/>
    <property type="match status" value="1"/>
</dbReference>
<evidence type="ECO:0000313" key="6">
    <source>
        <dbReference type="Proteomes" id="UP000255317"/>
    </source>
</evidence>
<dbReference type="CDD" id="cd00118">
    <property type="entry name" value="LysM"/>
    <property type="match status" value="3"/>
</dbReference>
<dbReference type="SUPFAM" id="SSF53822">
    <property type="entry name" value="Periplasmic binding protein-like I"/>
    <property type="match status" value="1"/>
</dbReference>
<proteinExistence type="inferred from homology"/>
<organism evidence="5 6">
    <name type="scientific">Marinirhabdus gelatinilytica</name>
    <dbReference type="NCBI Taxonomy" id="1703343"/>
    <lineage>
        <taxon>Bacteria</taxon>
        <taxon>Pseudomonadati</taxon>
        <taxon>Bacteroidota</taxon>
        <taxon>Flavobacteriia</taxon>
        <taxon>Flavobacteriales</taxon>
        <taxon>Flavobacteriaceae</taxon>
    </lineage>
</organism>
<dbReference type="AlphaFoldDB" id="A0A370QB41"/>
<dbReference type="InterPro" id="IPR036779">
    <property type="entry name" value="LysM_dom_sf"/>
</dbReference>
<dbReference type="GO" id="GO:0008932">
    <property type="term" value="F:lytic endotransglycosylase activity"/>
    <property type="evidence" value="ECO:0007669"/>
    <property type="project" value="TreeGrafter"/>
</dbReference>
<dbReference type="Pfam" id="PF01476">
    <property type="entry name" value="LysM"/>
    <property type="match status" value="4"/>
</dbReference>